<reference evidence="2 3" key="1">
    <citation type="journal article" date="2012" name="J. Bacteriol.">
        <title>Genome Sequence of Extracellular-Protease-Producing Alishewanella jeotgali Isolated from Traditional Korean Fermented Seafood.</title>
        <authorList>
            <person name="Jung J."/>
            <person name="Chun J."/>
            <person name="Park W."/>
        </authorList>
    </citation>
    <scope>NUCLEOTIDE SEQUENCE [LARGE SCALE GENOMIC DNA]</scope>
    <source>
        <strain evidence="2 3">KCTC 22429</strain>
    </source>
</reference>
<evidence type="ECO:0000259" key="1">
    <source>
        <dbReference type="Pfam" id="PF18765"/>
    </source>
</evidence>
<dbReference type="AlphaFoldDB" id="H3ZDF0"/>
<dbReference type="Proteomes" id="UP000012046">
    <property type="component" value="Unassembled WGS sequence"/>
</dbReference>
<protein>
    <recommendedName>
        <fullName evidence="1">Polymerase beta nucleotidyltransferase domain-containing protein</fullName>
    </recommendedName>
</protein>
<gene>
    <name evidence="2" type="ORF">AJE_06876</name>
</gene>
<dbReference type="Pfam" id="PF18765">
    <property type="entry name" value="Polbeta"/>
    <property type="match status" value="1"/>
</dbReference>
<dbReference type="RefSeq" id="WP_008950248.1">
    <property type="nucleotide sequence ID" value="NZ_AHTH01000017.1"/>
</dbReference>
<dbReference type="EMBL" id="AHTH01000017">
    <property type="protein sequence ID" value="EHR41324.1"/>
    <property type="molecule type" value="Genomic_DNA"/>
</dbReference>
<feature type="domain" description="Polymerase beta nucleotidyltransferase" evidence="1">
    <location>
        <begin position="15"/>
        <end position="100"/>
    </location>
</feature>
<dbReference type="PATRIC" id="fig|1129374.4.peg.1373"/>
<dbReference type="InterPro" id="IPR041633">
    <property type="entry name" value="Polbeta"/>
</dbReference>
<evidence type="ECO:0000313" key="3">
    <source>
        <dbReference type="Proteomes" id="UP000012046"/>
    </source>
</evidence>
<dbReference type="PANTHER" id="PTHR43852">
    <property type="entry name" value="NUCLEOTIDYLTRANSFERASE"/>
    <property type="match status" value="1"/>
</dbReference>
<dbReference type="eggNOG" id="COG1708">
    <property type="taxonomic scope" value="Bacteria"/>
</dbReference>
<dbReference type="STRING" id="1129374.AJE_06876"/>
<accession>H3ZDF0</accession>
<keyword evidence="3" id="KW-1185">Reference proteome</keyword>
<sequence>MKPQFGLSPQQYAELLSTLKQFPAIESAIIFGSRAKGTMHERSDIDLAVTGKALDRHMLAELMLAFDESDLPFQVDIQLLSDIQNPALLEHISRIGQVIYP</sequence>
<comment type="caution">
    <text evidence="2">The sequence shown here is derived from an EMBL/GenBank/DDBJ whole genome shotgun (WGS) entry which is preliminary data.</text>
</comment>
<proteinExistence type="predicted"/>
<name>H3ZDF0_9ALTE</name>
<dbReference type="InterPro" id="IPR043519">
    <property type="entry name" value="NT_sf"/>
</dbReference>
<dbReference type="CDD" id="cd05403">
    <property type="entry name" value="NT_KNTase_like"/>
    <property type="match status" value="1"/>
</dbReference>
<organism evidence="2 3">
    <name type="scientific">Alishewanella jeotgali KCTC 22429</name>
    <dbReference type="NCBI Taxonomy" id="1129374"/>
    <lineage>
        <taxon>Bacteria</taxon>
        <taxon>Pseudomonadati</taxon>
        <taxon>Pseudomonadota</taxon>
        <taxon>Gammaproteobacteria</taxon>
        <taxon>Alteromonadales</taxon>
        <taxon>Alteromonadaceae</taxon>
        <taxon>Alishewanella</taxon>
    </lineage>
</organism>
<evidence type="ECO:0000313" key="2">
    <source>
        <dbReference type="EMBL" id="EHR41324.1"/>
    </source>
</evidence>
<dbReference type="InterPro" id="IPR052930">
    <property type="entry name" value="TA_antitoxin_MntA"/>
</dbReference>
<dbReference type="SUPFAM" id="SSF81301">
    <property type="entry name" value="Nucleotidyltransferase"/>
    <property type="match status" value="1"/>
</dbReference>
<dbReference type="PANTHER" id="PTHR43852:SF2">
    <property type="entry name" value="PROTEIN ADENYLYLTRANSFERASE MNTA"/>
    <property type="match status" value="1"/>
</dbReference>
<dbReference type="Gene3D" id="3.30.460.10">
    <property type="entry name" value="Beta Polymerase, domain 2"/>
    <property type="match status" value="1"/>
</dbReference>